<dbReference type="PANTHER" id="PTHR30580:SF0">
    <property type="entry name" value="PRIMOSOMAL PROTEIN N"/>
    <property type="match status" value="1"/>
</dbReference>
<dbReference type="Proteomes" id="UP001597024">
    <property type="component" value="Unassembled WGS sequence"/>
</dbReference>
<gene>
    <name evidence="4" type="ORF">ACFQ08_37275</name>
</gene>
<evidence type="ECO:0000256" key="3">
    <source>
        <dbReference type="ARBA" id="ARBA00023125"/>
    </source>
</evidence>
<evidence type="ECO:0000313" key="4">
    <source>
        <dbReference type="EMBL" id="MFD0890229.1"/>
    </source>
</evidence>
<dbReference type="EMBL" id="JBHTHX010002301">
    <property type="protein sequence ID" value="MFD0890229.1"/>
    <property type="molecule type" value="Genomic_DNA"/>
</dbReference>
<evidence type="ECO:0000256" key="2">
    <source>
        <dbReference type="ARBA" id="ARBA00022840"/>
    </source>
</evidence>
<name>A0ABW3E4W1_9ACTN</name>
<sequence>LGRPGLRAAEETLRRWMNAAALLRPRAELVVLADSSVPAVQALLRWDPATHAERELAERTELRFPPAVRIATLTGSPAAVREMLGDVELPREAQVLGPVPLDAPRGDQVRERAMVRVPQAAGTALSAALKGAAGVRSARKSPEVVRVCIDPLDVI</sequence>
<feature type="non-terminal residue" evidence="4">
    <location>
        <position position="1"/>
    </location>
</feature>
<proteinExistence type="predicted"/>
<organism evidence="4 5">
    <name type="scientific">Streptosporangium algeriense</name>
    <dbReference type="NCBI Taxonomy" id="1682748"/>
    <lineage>
        <taxon>Bacteria</taxon>
        <taxon>Bacillati</taxon>
        <taxon>Actinomycetota</taxon>
        <taxon>Actinomycetes</taxon>
        <taxon>Streptosporangiales</taxon>
        <taxon>Streptosporangiaceae</taxon>
        <taxon>Streptosporangium</taxon>
    </lineage>
</organism>
<keyword evidence="2" id="KW-0067">ATP-binding</keyword>
<protein>
    <submittedName>
        <fullName evidence="4">Primosome assembly protein PriA</fullName>
    </submittedName>
</protein>
<keyword evidence="3" id="KW-0238">DNA-binding</keyword>
<dbReference type="PANTHER" id="PTHR30580">
    <property type="entry name" value="PRIMOSOMAL PROTEIN N"/>
    <property type="match status" value="1"/>
</dbReference>
<comment type="caution">
    <text evidence="4">The sequence shown here is derived from an EMBL/GenBank/DDBJ whole genome shotgun (WGS) entry which is preliminary data.</text>
</comment>
<keyword evidence="5" id="KW-1185">Reference proteome</keyword>
<evidence type="ECO:0000313" key="5">
    <source>
        <dbReference type="Proteomes" id="UP001597024"/>
    </source>
</evidence>
<accession>A0ABW3E4W1</accession>
<evidence type="ECO:0000256" key="1">
    <source>
        <dbReference type="ARBA" id="ARBA00022741"/>
    </source>
</evidence>
<reference evidence="5" key="1">
    <citation type="journal article" date="2019" name="Int. J. Syst. Evol. Microbiol.">
        <title>The Global Catalogue of Microorganisms (GCM) 10K type strain sequencing project: providing services to taxonomists for standard genome sequencing and annotation.</title>
        <authorList>
            <consortium name="The Broad Institute Genomics Platform"/>
            <consortium name="The Broad Institute Genome Sequencing Center for Infectious Disease"/>
            <person name="Wu L."/>
            <person name="Ma J."/>
        </authorList>
    </citation>
    <scope>NUCLEOTIDE SEQUENCE [LARGE SCALE GENOMIC DNA]</scope>
    <source>
        <strain evidence="5">CCUG 62974</strain>
    </source>
</reference>
<keyword evidence="1" id="KW-0547">Nucleotide-binding</keyword>